<dbReference type="InterPro" id="IPR016177">
    <property type="entry name" value="DNA-bd_dom_sf"/>
</dbReference>
<dbReference type="GO" id="GO:0009873">
    <property type="term" value="P:ethylene-activated signaling pathway"/>
    <property type="evidence" value="ECO:0007669"/>
    <property type="project" value="InterPro"/>
</dbReference>
<dbReference type="EMBL" id="CP136895">
    <property type="protein sequence ID" value="WOL11949.1"/>
    <property type="molecule type" value="Genomic_DNA"/>
</dbReference>
<keyword evidence="3" id="KW-0238">DNA-binding</keyword>
<dbReference type="PRINTS" id="PR00367">
    <property type="entry name" value="ETHRSPELEMNT"/>
</dbReference>
<dbReference type="FunFam" id="3.30.730.10:FF:000001">
    <property type="entry name" value="Ethylene-responsive transcription factor 2"/>
    <property type="match status" value="1"/>
</dbReference>
<dbReference type="GO" id="GO:0003677">
    <property type="term" value="F:DNA binding"/>
    <property type="evidence" value="ECO:0007669"/>
    <property type="project" value="UniProtKB-KW"/>
</dbReference>
<dbReference type="AlphaFoldDB" id="A0AAQ3KNM5"/>
<accession>A0AAQ3KNM5</accession>
<dbReference type="GO" id="GO:0005634">
    <property type="term" value="C:nucleus"/>
    <property type="evidence" value="ECO:0007669"/>
    <property type="project" value="UniProtKB-SubCell"/>
</dbReference>
<feature type="compositionally biased region" description="Pro residues" evidence="6">
    <location>
        <begin position="277"/>
        <end position="290"/>
    </location>
</feature>
<dbReference type="PANTHER" id="PTHR31190:SF478">
    <property type="entry name" value="ETHYLENE-RESPONSIVE TRANSCRIPTION FACTOR ABR1-LIKE ISOFORM X1"/>
    <property type="match status" value="1"/>
</dbReference>
<evidence type="ECO:0000259" key="7">
    <source>
        <dbReference type="PROSITE" id="PS51032"/>
    </source>
</evidence>
<dbReference type="GO" id="GO:0003700">
    <property type="term" value="F:DNA-binding transcription factor activity"/>
    <property type="evidence" value="ECO:0007669"/>
    <property type="project" value="InterPro"/>
</dbReference>
<dbReference type="InterPro" id="IPR044808">
    <property type="entry name" value="ERF_plant"/>
</dbReference>
<evidence type="ECO:0000256" key="6">
    <source>
        <dbReference type="SAM" id="MobiDB-lite"/>
    </source>
</evidence>
<feature type="region of interest" description="Disordered" evidence="6">
    <location>
        <begin position="47"/>
        <end position="68"/>
    </location>
</feature>
<keyword evidence="9" id="KW-1185">Reference proteome</keyword>
<feature type="domain" description="AP2/ERF" evidence="7">
    <location>
        <begin position="117"/>
        <end position="174"/>
    </location>
</feature>
<dbReference type="SMART" id="SM00380">
    <property type="entry name" value="AP2"/>
    <property type="match status" value="1"/>
</dbReference>
<keyword evidence="2" id="KW-0805">Transcription regulation</keyword>
<comment type="subcellular location">
    <subcellularLocation>
        <location evidence="1">Nucleus</location>
    </subcellularLocation>
</comment>
<gene>
    <name evidence="8" type="ORF">Cni_G20713</name>
</gene>
<evidence type="ECO:0000313" key="8">
    <source>
        <dbReference type="EMBL" id="WOL11949.1"/>
    </source>
</evidence>
<proteinExistence type="predicted"/>
<feature type="region of interest" description="Disordered" evidence="6">
    <location>
        <begin position="80"/>
        <end position="121"/>
    </location>
</feature>
<organism evidence="8 9">
    <name type="scientific">Canna indica</name>
    <name type="common">Indian-shot</name>
    <dbReference type="NCBI Taxonomy" id="4628"/>
    <lineage>
        <taxon>Eukaryota</taxon>
        <taxon>Viridiplantae</taxon>
        <taxon>Streptophyta</taxon>
        <taxon>Embryophyta</taxon>
        <taxon>Tracheophyta</taxon>
        <taxon>Spermatophyta</taxon>
        <taxon>Magnoliopsida</taxon>
        <taxon>Liliopsida</taxon>
        <taxon>Zingiberales</taxon>
        <taxon>Cannaceae</taxon>
        <taxon>Canna</taxon>
    </lineage>
</organism>
<dbReference type="CDD" id="cd00018">
    <property type="entry name" value="AP2"/>
    <property type="match status" value="1"/>
</dbReference>
<keyword evidence="5" id="KW-0539">Nucleus</keyword>
<evidence type="ECO:0000256" key="1">
    <source>
        <dbReference type="ARBA" id="ARBA00004123"/>
    </source>
</evidence>
<evidence type="ECO:0000256" key="3">
    <source>
        <dbReference type="ARBA" id="ARBA00023125"/>
    </source>
</evidence>
<sequence>MTMEKAALDDLQLSAPPELKFTSAFEEREMSAIVSALAHVVAGDAGSEPSLLLSSSPPSLSVGSRQKSGREGFFVQETSMVGSSLPSGESSSSAMAAAEAATASTATAQTEQETRRRFRGVRQRPWGKWAAEIRDPHKAARVWLGTFDTAEAAARAYDKAALRFRGNRAKLNFPEEACLRQPLAAATAAAVATSQVVPQSAAPAGLLESQPFGGYRASAAAEAARDYLAYSKLLQGAAESQRIQQTSVLDQVMYSTAPSPILSFTSMPSSSSGSSSFPPPPPPPSLPPFSPLFYPEETSQEMDFLQTPPWEEPGHYPPSSSSG</sequence>
<dbReference type="PANTHER" id="PTHR31190">
    <property type="entry name" value="DNA-BINDING DOMAIN"/>
    <property type="match status" value="1"/>
</dbReference>
<dbReference type="Gene3D" id="3.30.730.10">
    <property type="entry name" value="AP2/ERF domain"/>
    <property type="match status" value="1"/>
</dbReference>
<dbReference type="SUPFAM" id="SSF54171">
    <property type="entry name" value="DNA-binding domain"/>
    <property type="match status" value="1"/>
</dbReference>
<dbReference type="InterPro" id="IPR036955">
    <property type="entry name" value="AP2/ERF_dom_sf"/>
</dbReference>
<reference evidence="8 9" key="1">
    <citation type="submission" date="2023-10" db="EMBL/GenBank/DDBJ databases">
        <title>Chromosome-scale genome assembly provides insights into flower coloration mechanisms of Canna indica.</title>
        <authorList>
            <person name="Li C."/>
        </authorList>
    </citation>
    <scope>NUCLEOTIDE SEQUENCE [LARGE SCALE GENOMIC DNA]</scope>
    <source>
        <tissue evidence="8">Flower</tissue>
    </source>
</reference>
<evidence type="ECO:0000313" key="9">
    <source>
        <dbReference type="Proteomes" id="UP001327560"/>
    </source>
</evidence>
<keyword evidence="4" id="KW-0804">Transcription</keyword>
<name>A0AAQ3KNM5_9LILI</name>
<evidence type="ECO:0000256" key="4">
    <source>
        <dbReference type="ARBA" id="ARBA00023163"/>
    </source>
</evidence>
<feature type="region of interest" description="Disordered" evidence="6">
    <location>
        <begin position="265"/>
        <end position="323"/>
    </location>
</feature>
<protein>
    <recommendedName>
        <fullName evidence="7">AP2/ERF domain-containing protein</fullName>
    </recommendedName>
</protein>
<dbReference type="InterPro" id="IPR001471">
    <property type="entry name" value="AP2/ERF_dom"/>
</dbReference>
<feature type="compositionally biased region" description="Low complexity" evidence="6">
    <location>
        <begin position="265"/>
        <end position="276"/>
    </location>
</feature>
<dbReference type="Proteomes" id="UP001327560">
    <property type="component" value="Chromosome 6"/>
</dbReference>
<dbReference type="PROSITE" id="PS51032">
    <property type="entry name" value="AP2_ERF"/>
    <property type="match status" value="1"/>
</dbReference>
<feature type="compositionally biased region" description="Low complexity" evidence="6">
    <location>
        <begin position="49"/>
        <end position="61"/>
    </location>
</feature>
<evidence type="ECO:0000256" key="5">
    <source>
        <dbReference type="ARBA" id="ARBA00023242"/>
    </source>
</evidence>
<dbReference type="Pfam" id="PF00847">
    <property type="entry name" value="AP2"/>
    <property type="match status" value="1"/>
</dbReference>
<feature type="compositionally biased region" description="Low complexity" evidence="6">
    <location>
        <begin position="89"/>
        <end position="111"/>
    </location>
</feature>
<evidence type="ECO:0000256" key="2">
    <source>
        <dbReference type="ARBA" id="ARBA00023015"/>
    </source>
</evidence>